<dbReference type="OrthoDB" id="5856914at2759"/>
<organism evidence="3 4">
    <name type="scientific">Onchocerca flexuosa</name>
    <dbReference type="NCBI Taxonomy" id="387005"/>
    <lineage>
        <taxon>Eukaryota</taxon>
        <taxon>Metazoa</taxon>
        <taxon>Ecdysozoa</taxon>
        <taxon>Nematoda</taxon>
        <taxon>Chromadorea</taxon>
        <taxon>Rhabditida</taxon>
        <taxon>Spirurina</taxon>
        <taxon>Spiruromorpha</taxon>
        <taxon>Filarioidea</taxon>
        <taxon>Onchocercidae</taxon>
        <taxon>Onchocerca</taxon>
    </lineage>
</organism>
<protein>
    <submittedName>
        <fullName evidence="3">Uncharacterized protein</fullName>
    </submittedName>
</protein>
<keyword evidence="2" id="KW-0472">Membrane</keyword>
<keyword evidence="2" id="KW-1133">Transmembrane helix</keyword>
<accession>A0A238C1T6</accession>
<name>A0A238C1T6_9BILA</name>
<reference evidence="3 4" key="1">
    <citation type="submission" date="2015-12" db="EMBL/GenBank/DDBJ databases">
        <title>Draft genome of the nematode, Onchocerca flexuosa.</title>
        <authorList>
            <person name="Mitreva M."/>
        </authorList>
    </citation>
    <scope>NUCLEOTIDE SEQUENCE [LARGE SCALE GENOMIC DNA]</scope>
    <source>
        <strain evidence="3">Red Deer</strain>
    </source>
</reference>
<keyword evidence="4" id="KW-1185">Reference proteome</keyword>
<gene>
    <name evidence="3" type="ORF">X798_01299</name>
</gene>
<evidence type="ECO:0000256" key="1">
    <source>
        <dbReference type="SAM" id="MobiDB-lite"/>
    </source>
</evidence>
<evidence type="ECO:0000256" key="2">
    <source>
        <dbReference type="SAM" id="Phobius"/>
    </source>
</evidence>
<keyword evidence="2" id="KW-0812">Transmembrane</keyword>
<feature type="region of interest" description="Disordered" evidence="1">
    <location>
        <begin position="65"/>
        <end position="99"/>
    </location>
</feature>
<dbReference type="EMBL" id="KZ269980">
    <property type="protein sequence ID" value="OZC11442.1"/>
    <property type="molecule type" value="Genomic_DNA"/>
</dbReference>
<evidence type="ECO:0000313" key="3">
    <source>
        <dbReference type="EMBL" id="OZC11442.1"/>
    </source>
</evidence>
<feature type="compositionally biased region" description="Basic and acidic residues" evidence="1">
    <location>
        <begin position="78"/>
        <end position="91"/>
    </location>
</feature>
<evidence type="ECO:0000313" key="4">
    <source>
        <dbReference type="Proteomes" id="UP000242913"/>
    </source>
</evidence>
<feature type="transmembrane region" description="Helical" evidence="2">
    <location>
        <begin position="6"/>
        <end position="30"/>
    </location>
</feature>
<proteinExistence type="predicted"/>
<dbReference type="AlphaFoldDB" id="A0A238C1T6"/>
<sequence length="262" mass="29386">MDFTENGFLAVTVIIGGIICIALSNILNCAKRQSQENRKVLKQRWPSNDTFRYQHFPSDEATILSKPHKGLNSNWTDSDQRKNISKTKKDYYPGIADSSQKTSELSPPCVSCIADISVNNDSLEEQTAVAQVGATSTPMTNTFTSMQSCGNLNRNLNLNHTLSKSNSISEMAAGDEKLPNKLKSNIDEKSILPEEKSWISGLYDSNCDDGSLQILDKHKNCNKKTVRKKMIEEYKLSESVAAMIRKYEEQSHVESEQNIHNF</sequence>
<dbReference type="Proteomes" id="UP000242913">
    <property type="component" value="Unassembled WGS sequence"/>
</dbReference>